<comment type="caution">
    <text evidence="1">The sequence shown here is derived from an EMBL/GenBank/DDBJ whole genome shotgun (WGS) entry which is preliminary data.</text>
</comment>
<proteinExistence type="predicted"/>
<gene>
    <name evidence="1" type="ORF">BB021_16765</name>
</gene>
<sequence>MKNRIIAILVFSISISFYWGQDWKPEDQYEKLFFIEDFSKIQNYKTSSYTLNTKELYGIDKKIEINNVLIKNYKGEDWGILLITALPDLKGNNDWVKVRYDLIKDKIIKNPTIKDVSFKNSLDAHEENVMKTLNYGIVKKIGNDYFIPNHCLMEYFTVASYNYPLVSTNRTTINIKENFVTIKEMSELYKETFSSDREPFPLDMSNFAFELVGINPDLIRYYHSKNYKIKNEDAYQFWTLNAWIVRDGYNTQRGIDRFVYVPGKGIVGGSYDFYFEFNGGRGTIIPFKSFWDLILNEKVMIAEELK</sequence>
<evidence type="ECO:0008006" key="3">
    <source>
        <dbReference type="Google" id="ProtNLM"/>
    </source>
</evidence>
<dbReference type="RefSeq" id="WP_131829024.1">
    <property type="nucleotide sequence ID" value="NZ_MBDS01000020.1"/>
</dbReference>
<evidence type="ECO:0000313" key="1">
    <source>
        <dbReference type="EMBL" id="OPB84442.1"/>
    </source>
</evidence>
<name>A0ABX3N325_9FLAO</name>
<dbReference type="Proteomes" id="UP000190016">
    <property type="component" value="Unassembled WGS sequence"/>
</dbReference>
<accession>A0ABX3N325</accession>
<organism evidence="1 2">
    <name type="scientific">Elizabethkingia ursingii</name>
    <dbReference type="NCBI Taxonomy" id="1756150"/>
    <lineage>
        <taxon>Bacteria</taxon>
        <taxon>Pseudomonadati</taxon>
        <taxon>Bacteroidota</taxon>
        <taxon>Flavobacteriia</taxon>
        <taxon>Flavobacteriales</taxon>
        <taxon>Weeksellaceae</taxon>
        <taxon>Elizabethkingia</taxon>
    </lineage>
</organism>
<dbReference type="EMBL" id="MBDS01000020">
    <property type="protein sequence ID" value="OPB84442.1"/>
    <property type="molecule type" value="Genomic_DNA"/>
</dbReference>
<evidence type="ECO:0000313" key="2">
    <source>
        <dbReference type="Proteomes" id="UP000190016"/>
    </source>
</evidence>
<protein>
    <recommendedName>
        <fullName evidence="3">DUF4837 domain-containing protein</fullName>
    </recommendedName>
</protein>
<keyword evidence="2" id="KW-1185">Reference proteome</keyword>
<reference evidence="1 2" key="1">
    <citation type="submission" date="2016-07" db="EMBL/GenBank/DDBJ databases">
        <title>Revisiting the Taxonomy of the Elizabethkingia Genus based on Whole-Genome Sequencing, Optical Mapping, and MALDI-TOF.</title>
        <authorList>
            <person name="Nicholson A.C."/>
        </authorList>
    </citation>
    <scope>NUCLEOTIDE SEQUENCE [LARGE SCALE GENOMIC DNA]</scope>
    <source>
        <strain evidence="1 2">C1558</strain>
    </source>
</reference>